<reference evidence="2 3" key="1">
    <citation type="submission" date="2019-07" db="EMBL/GenBank/DDBJ databases">
        <title>Gramella aestuarii sp. nov., isolated from a tidal flat, and emended description of Gramella echinicola.</title>
        <authorList>
            <person name="Liu L."/>
        </authorList>
    </citation>
    <scope>NUCLEOTIDE SEQUENCE [LARGE SCALE GENOMIC DNA]</scope>
    <source>
        <strain evidence="2 3">BS12</strain>
    </source>
</reference>
<feature type="transmembrane region" description="Helical" evidence="1">
    <location>
        <begin position="55"/>
        <end position="78"/>
    </location>
</feature>
<proteinExistence type="predicted"/>
<evidence type="ECO:0000256" key="1">
    <source>
        <dbReference type="SAM" id="Phobius"/>
    </source>
</evidence>
<evidence type="ECO:0000313" key="3">
    <source>
        <dbReference type="Proteomes" id="UP000460416"/>
    </source>
</evidence>
<evidence type="ECO:0000313" key="2">
    <source>
        <dbReference type="EMBL" id="MUP43909.1"/>
    </source>
</evidence>
<gene>
    <name evidence="2" type="ORF">FLP08_15115</name>
</gene>
<name>A0A7K1LSW3_9FLAO</name>
<dbReference type="RefSeq" id="WP_156277995.1">
    <property type="nucleotide sequence ID" value="NZ_BAABGI010000008.1"/>
</dbReference>
<comment type="caution">
    <text evidence="2">The sequence shown here is derived from an EMBL/GenBank/DDBJ whole genome shotgun (WGS) entry which is preliminary data.</text>
</comment>
<keyword evidence="3" id="KW-1185">Reference proteome</keyword>
<dbReference type="EMBL" id="VJVW01000011">
    <property type="protein sequence ID" value="MUP43909.1"/>
    <property type="molecule type" value="Genomic_DNA"/>
</dbReference>
<keyword evidence="1" id="KW-0472">Membrane</keyword>
<accession>A0A7K1LSW3</accession>
<keyword evidence="1" id="KW-0812">Transmembrane</keyword>
<keyword evidence="1" id="KW-1133">Transmembrane helix</keyword>
<protein>
    <submittedName>
        <fullName evidence="2">Uncharacterized protein</fullName>
    </submittedName>
</protein>
<sequence length="102" mass="11306">MVTVEIKNLRILHLIFLSIISTAILAITINEIFLTEPNINVSNPDQSGLESGVKFLVYIILLPIGSISAIISIVDLLLEKNRISLINIILAGLIILISFYYK</sequence>
<dbReference type="AlphaFoldDB" id="A0A7K1LSW3"/>
<dbReference type="Proteomes" id="UP000460416">
    <property type="component" value="Unassembled WGS sequence"/>
</dbReference>
<feature type="transmembrane region" description="Helical" evidence="1">
    <location>
        <begin position="85"/>
        <end position="101"/>
    </location>
</feature>
<feature type="transmembrane region" description="Helical" evidence="1">
    <location>
        <begin position="12"/>
        <end position="35"/>
    </location>
</feature>
<organism evidence="2 3">
    <name type="scientific">Christiangramia aestuarii</name>
    <dbReference type="NCBI Taxonomy" id="1028746"/>
    <lineage>
        <taxon>Bacteria</taxon>
        <taxon>Pseudomonadati</taxon>
        <taxon>Bacteroidota</taxon>
        <taxon>Flavobacteriia</taxon>
        <taxon>Flavobacteriales</taxon>
        <taxon>Flavobacteriaceae</taxon>
        <taxon>Christiangramia</taxon>
    </lineage>
</organism>